<reference evidence="2" key="1">
    <citation type="journal article" date="2020" name="Nat. Ecol. Evol.">
        <title>Deeply conserved synteny resolves early events in vertebrate evolution.</title>
        <authorList>
            <person name="Simakov O."/>
            <person name="Marletaz F."/>
            <person name="Yue J.X."/>
            <person name="O'Connell B."/>
            <person name="Jenkins J."/>
            <person name="Brandt A."/>
            <person name="Calef R."/>
            <person name="Tung C.H."/>
            <person name="Huang T.K."/>
            <person name="Schmutz J."/>
            <person name="Satoh N."/>
            <person name="Yu J.K."/>
            <person name="Putnam N.H."/>
            <person name="Green R.E."/>
            <person name="Rokhsar D.S."/>
        </authorList>
    </citation>
    <scope>NUCLEOTIDE SEQUENCE [LARGE SCALE GENOMIC DNA]</scope>
    <source>
        <strain evidence="2">S238N-H82</strain>
    </source>
</reference>
<dbReference type="PANTHER" id="PTHR46723:SF1">
    <property type="entry name" value="LEUCINE-RICH REPEAT AND IQ DOMAIN-CONTAINING PROTEIN 3"/>
    <property type="match status" value="1"/>
</dbReference>
<dbReference type="PROSITE" id="PS51450">
    <property type="entry name" value="LRR"/>
    <property type="match status" value="1"/>
</dbReference>
<feature type="compositionally biased region" description="Basic and acidic residues" evidence="1">
    <location>
        <begin position="704"/>
        <end position="734"/>
    </location>
</feature>
<proteinExistence type="predicted"/>
<feature type="compositionally biased region" description="Low complexity" evidence="1">
    <location>
        <begin position="455"/>
        <end position="466"/>
    </location>
</feature>
<dbReference type="InterPro" id="IPR032675">
    <property type="entry name" value="LRR_dom_sf"/>
</dbReference>
<dbReference type="GeneID" id="118421315"/>
<feature type="region of interest" description="Disordered" evidence="1">
    <location>
        <begin position="307"/>
        <end position="376"/>
    </location>
</feature>
<sequence length="852" mass="96848">MAPVFRKKPTVVTHVCKECTGESIHPTMLSIPDWVRGRTADTPKSLLSRSRFDRLRENDVIRTAEERGYLLSPSKSFVLEQCLGKSQDKRREDPQKIYDIQIVHMTQAHLRNIGYIQSCTRLQVCILSNNYITRFDALAACTMLVKLDLHSNQVSVLPSAQFWEGMERLKALFLHDNPIGRLDCLHNLGSCPSLVALTMYDTPLSLRASYRHHVVNTIWSLKVLDNYLISDEEIIEDSNFGGRFSTLHPSLFINMGPNTRRDATLEEELEDVDDLLQAINVLLAHCSPVLVIQRWVRGHLGRLRVASMRGQERRPSPKMEKPGAEKQATPPPHTSPIPKTVASTTSNVGLDYDTYMQNRRPGSRPHSPSVVSEKQAPLEDDMMRLAAMDREDLSPQKGLSPPVPTPITPTATPTGDGSFSRRNLHINLNKLQEGMLQTLDANEAITIEIVKRLESGPSSLGPSSEGQRSGRDRRAKLEQKKQRKVYKTVQQLLGPQRDLDQKPVVETPVEESEVQVQFRLSGLKPVLHAADAVQEMLIAKREGAEDIRSAERVHREYLASQPQPKLPPKQVVTLDQRLFSKAQGTMGMTCFKAVQQAYKDRKRAAQIAEKMDQVMAVKDQREQAKNRVQGFMHQKRNNALRKREKDGVEVSEALEKHELKHINYIEKRYETRGKAFERTKARFADLAFMADFSSQHTSVSNALLRHDRQTRKEDDSSERKDKYRQTREQSQEQKELVRRYLEHRQLMRQAEVSTERSVLDSKMLQDANNRLMEARVRVAQLKQRTATVQAFYPLPQTGSPSFDIPESKSPPLPPVGSIARSPDSSIRHQMMEGRMMTLNSSLNQTQTVATQV</sequence>
<dbReference type="PANTHER" id="PTHR46723">
    <property type="entry name" value="LEUCINE-RICH REPEAT AND IQ DOMAIN-CONTAINING PROTEIN 3"/>
    <property type="match status" value="1"/>
</dbReference>
<dbReference type="OrthoDB" id="676979at2759"/>
<feature type="region of interest" description="Disordered" evidence="1">
    <location>
        <begin position="701"/>
        <end position="734"/>
    </location>
</feature>
<dbReference type="KEGG" id="bfo:118421315"/>
<dbReference type="OMA" id="HVVNSIW"/>
<dbReference type="RefSeq" id="XP_035684453.1">
    <property type="nucleotide sequence ID" value="XM_035828560.1"/>
</dbReference>
<keyword evidence="2" id="KW-1185">Reference proteome</keyword>
<name>A0A9J7LLP2_BRAFL</name>
<accession>A0A9J7LLP2</accession>
<evidence type="ECO:0000256" key="1">
    <source>
        <dbReference type="SAM" id="MobiDB-lite"/>
    </source>
</evidence>
<dbReference type="SUPFAM" id="SSF52058">
    <property type="entry name" value="L domain-like"/>
    <property type="match status" value="1"/>
</dbReference>
<evidence type="ECO:0000313" key="2">
    <source>
        <dbReference type="Proteomes" id="UP000001554"/>
    </source>
</evidence>
<dbReference type="InterPro" id="IPR001611">
    <property type="entry name" value="Leu-rich_rpt"/>
</dbReference>
<dbReference type="Gene3D" id="3.80.10.10">
    <property type="entry name" value="Ribonuclease Inhibitor"/>
    <property type="match status" value="1"/>
</dbReference>
<feature type="compositionally biased region" description="Basic and acidic residues" evidence="1">
    <location>
        <begin position="468"/>
        <end position="480"/>
    </location>
</feature>
<dbReference type="InterPro" id="IPR052859">
    <property type="entry name" value="LRR-IQ_domain_protein"/>
</dbReference>
<dbReference type="Proteomes" id="UP000001554">
    <property type="component" value="Chromosome 8"/>
</dbReference>
<evidence type="ECO:0000313" key="3">
    <source>
        <dbReference type="RefSeq" id="XP_035684453.1"/>
    </source>
</evidence>
<feature type="compositionally biased region" description="Basic and acidic residues" evidence="1">
    <location>
        <begin position="310"/>
        <end position="324"/>
    </location>
</feature>
<dbReference type="AlphaFoldDB" id="A0A9J7LLP2"/>
<feature type="region of interest" description="Disordered" evidence="1">
    <location>
        <begin position="393"/>
        <end position="420"/>
    </location>
</feature>
<dbReference type="PROSITE" id="PS50096">
    <property type="entry name" value="IQ"/>
    <property type="match status" value="1"/>
</dbReference>
<organism evidence="2 3">
    <name type="scientific">Branchiostoma floridae</name>
    <name type="common">Florida lancelet</name>
    <name type="synonym">Amphioxus</name>
    <dbReference type="NCBI Taxonomy" id="7739"/>
    <lineage>
        <taxon>Eukaryota</taxon>
        <taxon>Metazoa</taxon>
        <taxon>Chordata</taxon>
        <taxon>Cephalochordata</taxon>
        <taxon>Leptocardii</taxon>
        <taxon>Amphioxiformes</taxon>
        <taxon>Branchiostomatidae</taxon>
        <taxon>Branchiostoma</taxon>
    </lineage>
</organism>
<gene>
    <name evidence="3" type="primary">LOC118421315</name>
</gene>
<reference evidence="3" key="2">
    <citation type="submission" date="2025-08" db="UniProtKB">
        <authorList>
            <consortium name="RefSeq"/>
        </authorList>
    </citation>
    <scope>IDENTIFICATION</scope>
    <source>
        <strain evidence="3">S238N-H82</strain>
        <tissue evidence="3">Testes</tissue>
    </source>
</reference>
<protein>
    <submittedName>
        <fullName evidence="3">Uncharacterized protein LOC118421315 isoform X1</fullName>
    </submittedName>
</protein>
<feature type="region of interest" description="Disordered" evidence="1">
    <location>
        <begin position="799"/>
        <end position="822"/>
    </location>
</feature>
<feature type="region of interest" description="Disordered" evidence="1">
    <location>
        <begin position="455"/>
        <end position="482"/>
    </location>
</feature>